<organism evidence="2 3">
    <name type="scientific">Culex pipiens pipiens</name>
    <name type="common">Northern house mosquito</name>
    <dbReference type="NCBI Taxonomy" id="38569"/>
    <lineage>
        <taxon>Eukaryota</taxon>
        <taxon>Metazoa</taxon>
        <taxon>Ecdysozoa</taxon>
        <taxon>Arthropoda</taxon>
        <taxon>Hexapoda</taxon>
        <taxon>Insecta</taxon>
        <taxon>Pterygota</taxon>
        <taxon>Neoptera</taxon>
        <taxon>Endopterygota</taxon>
        <taxon>Diptera</taxon>
        <taxon>Nematocera</taxon>
        <taxon>Culicoidea</taxon>
        <taxon>Culicidae</taxon>
        <taxon>Culicinae</taxon>
        <taxon>Culicini</taxon>
        <taxon>Culex</taxon>
        <taxon>Culex</taxon>
    </lineage>
</organism>
<comment type="caution">
    <text evidence="2">The sequence shown here is derived from an EMBL/GenBank/DDBJ whole genome shotgun (WGS) entry which is preliminary data.</text>
</comment>
<gene>
    <name evidence="2" type="ORF">pipiens_015180</name>
</gene>
<evidence type="ECO:0000313" key="2">
    <source>
        <dbReference type="EMBL" id="KAL1379061.1"/>
    </source>
</evidence>
<reference evidence="2 3" key="1">
    <citation type="submission" date="2024-05" db="EMBL/GenBank/DDBJ databases">
        <title>Culex pipiens pipiens assembly and annotation.</title>
        <authorList>
            <person name="Alout H."/>
            <person name="Durand T."/>
        </authorList>
    </citation>
    <scope>NUCLEOTIDE SEQUENCE [LARGE SCALE GENOMIC DNA]</scope>
    <source>
        <strain evidence="2">HA-2024</strain>
        <tissue evidence="2">Whole body</tissue>
    </source>
</reference>
<sequence length="70" mass="8062">MFNDELVKRSQYLLEKLNYPWEMMPLMYVILKGADGDVQTAHRRIDEASSNPQTVLTGTVKCTQEISPFI</sequence>
<dbReference type="Pfam" id="PF08828">
    <property type="entry name" value="DSX_dimer"/>
    <property type="match status" value="1"/>
</dbReference>
<name>A0ABD1CRM4_CULPP</name>
<dbReference type="Gene3D" id="1.10.8.10">
    <property type="entry name" value="DNA helicase RuvA subunit, C-terminal domain"/>
    <property type="match status" value="1"/>
</dbReference>
<keyword evidence="3" id="KW-1185">Reference proteome</keyword>
<dbReference type="InterPro" id="IPR014932">
    <property type="entry name" value="DSX_dimer"/>
</dbReference>
<evidence type="ECO:0000313" key="3">
    <source>
        <dbReference type="Proteomes" id="UP001562425"/>
    </source>
</evidence>
<accession>A0ABD1CRM4</accession>
<protein>
    <recommendedName>
        <fullName evidence="1">Doublesex dimerisation domain-containing protein</fullName>
    </recommendedName>
</protein>
<feature type="domain" description="Doublesex dimerisation" evidence="1">
    <location>
        <begin position="1"/>
        <end position="66"/>
    </location>
</feature>
<dbReference type="SMART" id="SM01143">
    <property type="entry name" value="DSX_dimer"/>
    <property type="match status" value="1"/>
</dbReference>
<dbReference type="Proteomes" id="UP001562425">
    <property type="component" value="Unassembled WGS sequence"/>
</dbReference>
<evidence type="ECO:0000259" key="1">
    <source>
        <dbReference type="SMART" id="SM01143"/>
    </source>
</evidence>
<dbReference type="AlphaFoldDB" id="A0ABD1CRM4"/>
<dbReference type="EMBL" id="JBEHCU010009915">
    <property type="protein sequence ID" value="KAL1379061.1"/>
    <property type="molecule type" value="Genomic_DNA"/>
</dbReference>
<proteinExistence type="predicted"/>